<evidence type="ECO:0000313" key="8">
    <source>
        <dbReference type="Proteomes" id="UP000004191"/>
    </source>
</evidence>
<keyword evidence="8" id="KW-1185">Reference proteome</keyword>
<comment type="caution">
    <text evidence="7">The sequence shown here is derived from an EMBL/GenBank/DDBJ whole genome shotgun (WGS) entry which is preliminary data.</text>
</comment>
<dbReference type="HOGENOM" id="CLU_018986_2_0_9"/>
<evidence type="ECO:0000256" key="6">
    <source>
        <dbReference type="RuleBase" id="RU362118"/>
    </source>
</evidence>
<dbReference type="InterPro" id="IPR000277">
    <property type="entry name" value="Cys/Met-Metab_PyrdxlP-dep_enz"/>
</dbReference>
<dbReference type="Gene3D" id="3.90.1150.10">
    <property type="entry name" value="Aspartate Aminotransferase, domain 1"/>
    <property type="match status" value="1"/>
</dbReference>
<dbReference type="SUPFAM" id="SSF53383">
    <property type="entry name" value="PLP-dependent transferases"/>
    <property type="match status" value="1"/>
</dbReference>
<dbReference type="Proteomes" id="UP000004191">
    <property type="component" value="Unassembled WGS sequence"/>
</dbReference>
<dbReference type="EMBL" id="AGEI01000020">
    <property type="protein sequence ID" value="EHR34394.1"/>
    <property type="molecule type" value="Genomic_DNA"/>
</dbReference>
<dbReference type="GO" id="GO:0005737">
    <property type="term" value="C:cytoplasm"/>
    <property type="evidence" value="ECO:0007669"/>
    <property type="project" value="TreeGrafter"/>
</dbReference>
<evidence type="ECO:0000256" key="5">
    <source>
        <dbReference type="PIRSR" id="PIRSR001434-2"/>
    </source>
</evidence>
<dbReference type="Pfam" id="PF01053">
    <property type="entry name" value="Cys_Met_Meta_PP"/>
    <property type="match status" value="1"/>
</dbReference>
<dbReference type="GO" id="GO:0009086">
    <property type="term" value="P:methionine biosynthetic process"/>
    <property type="evidence" value="ECO:0007669"/>
    <property type="project" value="UniProtKB-ARBA"/>
</dbReference>
<evidence type="ECO:0000313" key="7">
    <source>
        <dbReference type="EMBL" id="EHR34394.1"/>
    </source>
</evidence>
<accession>H3NMZ0</accession>
<dbReference type="AlphaFoldDB" id="H3NMZ0"/>
<evidence type="ECO:0000256" key="3">
    <source>
        <dbReference type="ARBA" id="ARBA00022898"/>
    </source>
</evidence>
<protein>
    <recommendedName>
        <fullName evidence="9">Cystathionine beta-lyase</fullName>
    </recommendedName>
</protein>
<dbReference type="InterPro" id="IPR015422">
    <property type="entry name" value="PyrdxlP-dep_Trfase_small"/>
</dbReference>
<dbReference type="eggNOG" id="COG0626">
    <property type="taxonomic scope" value="Bacteria"/>
</dbReference>
<comment type="cofactor">
    <cofactor evidence="1 6">
        <name>pyridoxal 5'-phosphate</name>
        <dbReference type="ChEBI" id="CHEBI:597326"/>
    </cofactor>
</comment>
<proteinExistence type="inferred from homology"/>
<dbReference type="PATRIC" id="fig|883114.3.peg.694"/>
<keyword evidence="3 5" id="KW-0663">Pyridoxal phosphate</keyword>
<evidence type="ECO:0008006" key="9">
    <source>
        <dbReference type="Google" id="ProtNLM"/>
    </source>
</evidence>
<dbReference type="InterPro" id="IPR015421">
    <property type="entry name" value="PyrdxlP-dep_Trfase_major"/>
</dbReference>
<dbReference type="CDD" id="cd00614">
    <property type="entry name" value="CGS_like"/>
    <property type="match status" value="1"/>
</dbReference>
<name>H3NMZ0_9FIRM</name>
<feature type="modified residue" description="N6-(pyridoxal phosphate)lysine" evidence="5">
    <location>
        <position position="195"/>
    </location>
</feature>
<organism evidence="7 8">
    <name type="scientific">Helcococcus kunzii ATCC 51366</name>
    <dbReference type="NCBI Taxonomy" id="883114"/>
    <lineage>
        <taxon>Bacteria</taxon>
        <taxon>Bacillati</taxon>
        <taxon>Bacillota</taxon>
        <taxon>Tissierellia</taxon>
        <taxon>Tissierellales</taxon>
        <taxon>Peptoniphilaceae</taxon>
        <taxon>Helcococcus</taxon>
    </lineage>
</organism>
<dbReference type="FunFam" id="3.40.640.10:FF:000009">
    <property type="entry name" value="Cystathionine gamma-synthase homolog"/>
    <property type="match status" value="1"/>
</dbReference>
<gene>
    <name evidence="7" type="ORF">HMPREF9709_00701</name>
</gene>
<dbReference type="STRING" id="883114.HMPREF9709_00701"/>
<dbReference type="GO" id="GO:0019346">
    <property type="term" value="P:transsulfuration"/>
    <property type="evidence" value="ECO:0007669"/>
    <property type="project" value="InterPro"/>
</dbReference>
<evidence type="ECO:0000256" key="1">
    <source>
        <dbReference type="ARBA" id="ARBA00001933"/>
    </source>
</evidence>
<dbReference type="Gene3D" id="3.40.640.10">
    <property type="entry name" value="Type I PLP-dependent aspartate aminotransferase-like (Major domain)"/>
    <property type="match status" value="1"/>
</dbReference>
<sequence length="378" mass="41975">MCNTKLLHGYDVVDKYTGAASIPVYQTSTFSVSDLYTEEKRHMYTRFSNPTIDALEGAIACIENSKYALVYSSGMAAISQVLMLLKNGDHVIFPNEVYGGTCQFSRKILPQYGIETSYVDMSDIEVVKSHIKTNTKMIYIETPSNPLLKVTDIKTIVEICKQRNILSVIDNTFMTSLSQNCINLGVDIVVESVTKFINGHSDVVAGLAATNNEEIFDKLKLYQKNFGAILGVQDAWLVLRGIKTMGIRLEKSISNAQKIADFLSHHPKIKKVYYPGLKDHKNHDIHMSQAKNGGAVLSFELESKEALIKFTNKIKIPIIAVSLGGVESIISHPATMSHACLSEEERREQGVLCTLLRLSCGIEGVDDLIEDFKQALED</sequence>
<dbReference type="PIRSF" id="PIRSF001434">
    <property type="entry name" value="CGS"/>
    <property type="match status" value="1"/>
</dbReference>
<dbReference type="PANTHER" id="PTHR11808">
    <property type="entry name" value="TRANS-SULFURATION ENZYME FAMILY MEMBER"/>
    <property type="match status" value="1"/>
</dbReference>
<keyword evidence="4" id="KW-0456">Lyase</keyword>
<comment type="similarity">
    <text evidence="2 6">Belongs to the trans-sulfuration enzymes family.</text>
</comment>
<dbReference type="FunFam" id="3.90.1150.10:FF:000033">
    <property type="entry name" value="Cystathionine gamma-synthase"/>
    <property type="match status" value="1"/>
</dbReference>
<dbReference type="GO" id="GO:0047804">
    <property type="term" value="F:cysteine-S-conjugate beta-lyase activity"/>
    <property type="evidence" value="ECO:0007669"/>
    <property type="project" value="UniProtKB-ARBA"/>
</dbReference>
<dbReference type="InterPro" id="IPR015424">
    <property type="entry name" value="PyrdxlP-dep_Trfase"/>
</dbReference>
<reference evidence="7 8" key="1">
    <citation type="submission" date="2012-01" db="EMBL/GenBank/DDBJ databases">
        <title>The Genome Sequence of Helcococcus kunzii ATCC 51366.</title>
        <authorList>
            <consortium name="The Broad Institute Genome Sequencing Platform"/>
            <person name="Earl A."/>
            <person name="Ward D."/>
            <person name="Feldgarden M."/>
            <person name="Gevers D."/>
            <person name="Huys G."/>
            <person name="Young S.K."/>
            <person name="Zeng Q."/>
            <person name="Gargeya S."/>
            <person name="Fitzgerald M."/>
            <person name="Haas B."/>
            <person name="Abouelleil A."/>
            <person name="Alvarado L."/>
            <person name="Arachchi H.M."/>
            <person name="Berlin A."/>
            <person name="Chapman S.B."/>
            <person name="Gearin G."/>
            <person name="Goldberg J."/>
            <person name="Griggs A."/>
            <person name="Gujja S."/>
            <person name="Hansen M."/>
            <person name="Heiman D."/>
            <person name="Howarth C."/>
            <person name="Larimer J."/>
            <person name="Lui A."/>
            <person name="MacDonald P.J.P."/>
            <person name="McCowen C."/>
            <person name="Montmayeur A."/>
            <person name="Murphy C."/>
            <person name="Neiman D."/>
            <person name="Pearson M."/>
            <person name="Priest M."/>
            <person name="Roberts A."/>
            <person name="Saif S."/>
            <person name="Shea T."/>
            <person name="Sisk P."/>
            <person name="Stolte C."/>
            <person name="Sykes S."/>
            <person name="Wortman J."/>
            <person name="Nusbaum C."/>
            <person name="Birren B."/>
        </authorList>
    </citation>
    <scope>NUCLEOTIDE SEQUENCE [LARGE SCALE GENOMIC DNA]</scope>
    <source>
        <strain evidence="7 8">ATCC 51366</strain>
    </source>
</reference>
<dbReference type="PANTHER" id="PTHR11808:SF50">
    <property type="entry name" value="CYSTATHIONINE BETA-LYASE"/>
    <property type="match status" value="1"/>
</dbReference>
<evidence type="ECO:0000256" key="2">
    <source>
        <dbReference type="ARBA" id="ARBA00009077"/>
    </source>
</evidence>
<evidence type="ECO:0000256" key="4">
    <source>
        <dbReference type="ARBA" id="ARBA00023239"/>
    </source>
</evidence>
<dbReference type="GO" id="GO:0030170">
    <property type="term" value="F:pyridoxal phosphate binding"/>
    <property type="evidence" value="ECO:0007669"/>
    <property type="project" value="InterPro"/>
</dbReference>